<proteinExistence type="predicted"/>
<organism evidence="2">
    <name type="scientific">Haptolina brevifila</name>
    <dbReference type="NCBI Taxonomy" id="156173"/>
    <lineage>
        <taxon>Eukaryota</taxon>
        <taxon>Haptista</taxon>
        <taxon>Haptophyta</taxon>
        <taxon>Prymnesiophyceae</taxon>
        <taxon>Prymnesiales</taxon>
        <taxon>Prymnesiaceae</taxon>
        <taxon>Haptolina</taxon>
    </lineage>
</organism>
<gene>
    <name evidence="2" type="ORF">CBRE1094_LOCUS45025</name>
</gene>
<name>A0A7S2JJP6_9EUKA</name>
<reference evidence="2" key="1">
    <citation type="submission" date="2021-01" db="EMBL/GenBank/DDBJ databases">
        <authorList>
            <person name="Corre E."/>
            <person name="Pelletier E."/>
            <person name="Niang G."/>
            <person name="Scheremetjew M."/>
            <person name="Finn R."/>
            <person name="Kale V."/>
            <person name="Holt S."/>
            <person name="Cochrane G."/>
            <person name="Meng A."/>
            <person name="Brown T."/>
            <person name="Cohen L."/>
        </authorList>
    </citation>
    <scope>NUCLEOTIDE SEQUENCE</scope>
    <source>
        <strain evidence="2">UTEX LB 985</strain>
    </source>
</reference>
<protein>
    <submittedName>
        <fullName evidence="2">Uncharacterized protein</fullName>
    </submittedName>
</protein>
<feature type="compositionally biased region" description="Basic and acidic residues" evidence="1">
    <location>
        <begin position="63"/>
        <end position="86"/>
    </location>
</feature>
<dbReference type="EMBL" id="HBGU01082494">
    <property type="protein sequence ID" value="CAD9549852.1"/>
    <property type="molecule type" value="Transcribed_RNA"/>
</dbReference>
<evidence type="ECO:0000313" key="2">
    <source>
        <dbReference type="EMBL" id="CAD9549852.1"/>
    </source>
</evidence>
<sequence>MQRVLHNPFNNRFIDVGHEIIVNDGLKRLADGLTSDTSFLPPTFLSHHKGALTDSAPLASPVHPHDYSHDRPGSISRGEIEKHQPSDARSGLIASVGVRISRSQV</sequence>
<accession>A0A7S2JJP6</accession>
<feature type="region of interest" description="Disordered" evidence="1">
    <location>
        <begin position="55"/>
        <end position="88"/>
    </location>
</feature>
<dbReference type="AlphaFoldDB" id="A0A7S2JJP6"/>
<evidence type="ECO:0000256" key="1">
    <source>
        <dbReference type="SAM" id="MobiDB-lite"/>
    </source>
</evidence>